<comment type="subcellular location">
    <subcellularLocation>
        <location evidence="1">Periplasm</location>
    </subcellularLocation>
</comment>
<sequence length="344" mass="36718">MASLARKIIGRARIPAFAALVAMQGAAPALAEPVVLKFGHTLPATHYIQVNLFDVFAAGIEKASNGEIRFEFYPAAQLGKDTTGLITSGIVDMGMVITGLAPEKFPHSSVAELPAVSSSACDGSAKMWALAQPGGLLDELEYRPAGIRALSAHLLAPYLLFSRGKVETLADVKGLKIWASGPAVQKTIETLDGVAIRIPSPELYDAATRGTVDAAIFPYSGIKQYKLEPILKHALNGVNFGSGTYLVATSEARWNKLTEDQQKLISEQLAIAERSYCAWTDQTEKDLRAEIAQVPGYVMVDLEGAEQEAFVGRLQNVGRDWAAGLDAVGRQGTAVLEAYMAAGE</sequence>
<dbReference type="Gene3D" id="3.40.190.170">
    <property type="entry name" value="Bacterial extracellular solute-binding protein, family 7"/>
    <property type="match status" value="1"/>
</dbReference>
<dbReference type="EMBL" id="JAVKPH010000001">
    <property type="protein sequence ID" value="MDR5651035.1"/>
    <property type="molecule type" value="Genomic_DNA"/>
</dbReference>
<name>A0ABU1F2E9_9RHOB</name>
<evidence type="ECO:0000256" key="4">
    <source>
        <dbReference type="SAM" id="SignalP"/>
    </source>
</evidence>
<organism evidence="5 6">
    <name type="scientific">Ruixingdingia sedimenti</name>
    <dbReference type="NCBI Taxonomy" id="3073604"/>
    <lineage>
        <taxon>Bacteria</taxon>
        <taxon>Pseudomonadati</taxon>
        <taxon>Pseudomonadota</taxon>
        <taxon>Alphaproteobacteria</taxon>
        <taxon>Rhodobacterales</taxon>
        <taxon>Paracoccaceae</taxon>
        <taxon>Ruixingdingia</taxon>
    </lineage>
</organism>
<evidence type="ECO:0000256" key="2">
    <source>
        <dbReference type="ARBA" id="ARBA00022729"/>
    </source>
</evidence>
<dbReference type="InterPro" id="IPR038404">
    <property type="entry name" value="TRAP_DctP_sf"/>
</dbReference>
<feature type="chain" id="PRO_5046667035" evidence="4">
    <location>
        <begin position="32"/>
        <end position="344"/>
    </location>
</feature>
<reference evidence="5 6" key="1">
    <citation type="submission" date="2023-09" db="EMBL/GenBank/DDBJ databases">
        <title>Xinfangfangia sedmenti sp. nov., isolated the sedment.</title>
        <authorList>
            <person name="Xu L."/>
        </authorList>
    </citation>
    <scope>NUCLEOTIDE SEQUENCE [LARGE SCALE GENOMIC DNA]</scope>
    <source>
        <strain evidence="5 6">LG-4</strain>
    </source>
</reference>
<comment type="caution">
    <text evidence="5">The sequence shown here is derived from an EMBL/GenBank/DDBJ whole genome shotgun (WGS) entry which is preliminary data.</text>
</comment>
<dbReference type="NCBIfam" id="NF037995">
    <property type="entry name" value="TRAP_S1"/>
    <property type="match status" value="1"/>
</dbReference>
<keyword evidence="3" id="KW-0574">Periplasm</keyword>
<evidence type="ECO:0000256" key="3">
    <source>
        <dbReference type="ARBA" id="ARBA00022764"/>
    </source>
</evidence>
<keyword evidence="2 4" id="KW-0732">Signal</keyword>
<accession>A0ABU1F2E9</accession>
<dbReference type="Pfam" id="PF03480">
    <property type="entry name" value="DctP"/>
    <property type="match status" value="1"/>
</dbReference>
<gene>
    <name evidence="5" type="primary">dctP</name>
    <name evidence="5" type="ORF">RGD00_00325</name>
</gene>
<feature type="signal peptide" evidence="4">
    <location>
        <begin position="1"/>
        <end position="31"/>
    </location>
</feature>
<dbReference type="PANTHER" id="PTHR33376:SF15">
    <property type="entry name" value="BLL6794 PROTEIN"/>
    <property type="match status" value="1"/>
</dbReference>
<dbReference type="InterPro" id="IPR018389">
    <property type="entry name" value="DctP_fam"/>
</dbReference>
<evidence type="ECO:0000256" key="1">
    <source>
        <dbReference type="ARBA" id="ARBA00004418"/>
    </source>
</evidence>
<dbReference type="RefSeq" id="WP_310455071.1">
    <property type="nucleotide sequence ID" value="NZ_JAVKPH010000001.1"/>
</dbReference>
<dbReference type="PANTHER" id="PTHR33376">
    <property type="match status" value="1"/>
</dbReference>
<protein>
    <submittedName>
        <fullName evidence="5">TRAP transporter substrate-binding protein DctP</fullName>
    </submittedName>
</protein>
<evidence type="ECO:0000313" key="6">
    <source>
        <dbReference type="Proteomes" id="UP001247754"/>
    </source>
</evidence>
<proteinExistence type="predicted"/>
<dbReference type="Proteomes" id="UP001247754">
    <property type="component" value="Unassembled WGS sequence"/>
</dbReference>
<evidence type="ECO:0000313" key="5">
    <source>
        <dbReference type="EMBL" id="MDR5651035.1"/>
    </source>
</evidence>
<keyword evidence="6" id="KW-1185">Reference proteome</keyword>